<name>A0AAV1DB69_OLDCO</name>
<dbReference type="EMBL" id="OX459121">
    <property type="protein sequence ID" value="CAI9104113.1"/>
    <property type="molecule type" value="Genomic_DNA"/>
</dbReference>
<protein>
    <submittedName>
        <fullName evidence="2">OLC1v1002726C1</fullName>
    </submittedName>
</protein>
<organism evidence="2 3">
    <name type="scientific">Oldenlandia corymbosa var. corymbosa</name>
    <dbReference type="NCBI Taxonomy" id="529605"/>
    <lineage>
        <taxon>Eukaryota</taxon>
        <taxon>Viridiplantae</taxon>
        <taxon>Streptophyta</taxon>
        <taxon>Embryophyta</taxon>
        <taxon>Tracheophyta</taxon>
        <taxon>Spermatophyta</taxon>
        <taxon>Magnoliopsida</taxon>
        <taxon>eudicotyledons</taxon>
        <taxon>Gunneridae</taxon>
        <taxon>Pentapetalae</taxon>
        <taxon>asterids</taxon>
        <taxon>lamiids</taxon>
        <taxon>Gentianales</taxon>
        <taxon>Rubiaceae</taxon>
        <taxon>Rubioideae</taxon>
        <taxon>Spermacoceae</taxon>
        <taxon>Hedyotis-Oldenlandia complex</taxon>
        <taxon>Oldenlandia</taxon>
    </lineage>
</organism>
<feature type="compositionally biased region" description="Acidic residues" evidence="1">
    <location>
        <begin position="223"/>
        <end position="233"/>
    </location>
</feature>
<feature type="compositionally biased region" description="Basic and acidic residues" evidence="1">
    <location>
        <begin position="263"/>
        <end position="272"/>
    </location>
</feature>
<gene>
    <name evidence="2" type="ORF">OLC1_LOCUS13109</name>
</gene>
<sequence>MVDAHGGSPECKPKYLFVKVSEKYCIAWNHREVESLGVIKDERTKEDDENVKEIDDDLKKIMKYPKLIKWSDVMRSSAAPKKKKKRIGGPTVAVHTFGDPLAIEFPLLEEFAAQLNETDNVRLDAIEEVNMAATKYGAYKVAVAGLKRLNRDRPIKAKWFKYFLKENPKKAMHEALVNVLTKLSIEQLPLWEPLCGALAKMGTPEKITTFPSDLATVSSKDPSEEEPILEVPDEYMGIELENADDEASEEDVADTCHSGAQKNTEETSRSLPKDNSFGQDVV</sequence>
<evidence type="ECO:0000313" key="3">
    <source>
        <dbReference type="Proteomes" id="UP001161247"/>
    </source>
</evidence>
<feature type="region of interest" description="Disordered" evidence="1">
    <location>
        <begin position="213"/>
        <end position="282"/>
    </location>
</feature>
<proteinExistence type="predicted"/>
<keyword evidence="3" id="KW-1185">Reference proteome</keyword>
<evidence type="ECO:0000313" key="2">
    <source>
        <dbReference type="EMBL" id="CAI9104113.1"/>
    </source>
</evidence>
<accession>A0AAV1DB69</accession>
<feature type="compositionally biased region" description="Acidic residues" evidence="1">
    <location>
        <begin position="241"/>
        <end position="253"/>
    </location>
</feature>
<reference evidence="2" key="1">
    <citation type="submission" date="2023-03" db="EMBL/GenBank/DDBJ databases">
        <authorList>
            <person name="Julca I."/>
        </authorList>
    </citation>
    <scope>NUCLEOTIDE SEQUENCE</scope>
</reference>
<dbReference type="Proteomes" id="UP001161247">
    <property type="component" value="Chromosome 4"/>
</dbReference>
<evidence type="ECO:0000256" key="1">
    <source>
        <dbReference type="SAM" id="MobiDB-lite"/>
    </source>
</evidence>
<dbReference type="AlphaFoldDB" id="A0AAV1DB69"/>